<keyword evidence="6 7" id="KW-0472">Membrane</keyword>
<evidence type="ECO:0000256" key="2">
    <source>
        <dbReference type="ARBA" id="ARBA00022448"/>
    </source>
</evidence>
<name>A0A8J3QQH0_9ACTN</name>
<sequence>MSVSTPSAPVASVPRDRGGPPAARRVRRVRSRFSPWLFLAPALAFFAVFKFWPVIWGVYLSFFHVRPYLGNEWLGWANFSRAFQDPDLRAAVGHTVLDAVVSVAGSMLVGFALALLLESPARHVRILRTAVFLPAVTAMVAIAELWGALLFPGRYGAVNSFLGALGLGAQPFLASPHSSLWTVMLIQIWKAAPYDMVIFIAGLVGIDRQLYESANIDGAGAWQRLRHITIPSLRPITTIVLTLGIIRGLRVFTEINVLTGGGPGGSTETIVTTTFKAATVANDTGYASAISTLLLIATILLTSLTLWWRNRLEAS</sequence>
<feature type="region of interest" description="Disordered" evidence="8">
    <location>
        <begin position="1"/>
        <end position="22"/>
    </location>
</feature>
<accession>A0A8J3QQH0</accession>
<keyword evidence="4 7" id="KW-0812">Transmembrane</keyword>
<evidence type="ECO:0000256" key="4">
    <source>
        <dbReference type="ARBA" id="ARBA00022692"/>
    </source>
</evidence>
<evidence type="ECO:0000256" key="1">
    <source>
        <dbReference type="ARBA" id="ARBA00004651"/>
    </source>
</evidence>
<keyword evidence="3" id="KW-1003">Cell membrane</keyword>
<feature type="transmembrane region" description="Helical" evidence="7">
    <location>
        <begin position="180"/>
        <end position="206"/>
    </location>
</feature>
<dbReference type="InterPro" id="IPR051393">
    <property type="entry name" value="ABC_transporter_permease"/>
</dbReference>
<feature type="transmembrane region" description="Helical" evidence="7">
    <location>
        <begin position="286"/>
        <end position="308"/>
    </location>
</feature>
<dbReference type="SUPFAM" id="SSF161098">
    <property type="entry name" value="MetI-like"/>
    <property type="match status" value="1"/>
</dbReference>
<comment type="caution">
    <text evidence="10">The sequence shown here is derived from an EMBL/GenBank/DDBJ whole genome shotgun (WGS) entry which is preliminary data.</text>
</comment>
<keyword evidence="11" id="KW-1185">Reference proteome</keyword>
<dbReference type="PANTHER" id="PTHR30193">
    <property type="entry name" value="ABC TRANSPORTER PERMEASE PROTEIN"/>
    <property type="match status" value="1"/>
</dbReference>
<evidence type="ECO:0000259" key="9">
    <source>
        <dbReference type="PROSITE" id="PS50928"/>
    </source>
</evidence>
<keyword evidence="5 7" id="KW-1133">Transmembrane helix</keyword>
<dbReference type="EMBL" id="BONZ01000027">
    <property type="protein sequence ID" value="GIH14656.1"/>
    <property type="molecule type" value="Genomic_DNA"/>
</dbReference>
<evidence type="ECO:0000256" key="6">
    <source>
        <dbReference type="ARBA" id="ARBA00023136"/>
    </source>
</evidence>
<feature type="transmembrane region" description="Helical" evidence="7">
    <location>
        <begin position="36"/>
        <end position="59"/>
    </location>
</feature>
<dbReference type="GO" id="GO:0055085">
    <property type="term" value="P:transmembrane transport"/>
    <property type="evidence" value="ECO:0007669"/>
    <property type="project" value="InterPro"/>
</dbReference>
<comment type="similarity">
    <text evidence="7">Belongs to the binding-protein-dependent transport system permease family.</text>
</comment>
<proteinExistence type="inferred from homology"/>
<feature type="domain" description="ABC transmembrane type-1" evidence="9">
    <location>
        <begin position="92"/>
        <end position="305"/>
    </location>
</feature>
<dbReference type="CDD" id="cd06261">
    <property type="entry name" value="TM_PBP2"/>
    <property type="match status" value="1"/>
</dbReference>
<dbReference type="PANTHER" id="PTHR30193:SF37">
    <property type="entry name" value="INNER MEMBRANE ABC TRANSPORTER PERMEASE PROTEIN YCJO"/>
    <property type="match status" value="1"/>
</dbReference>
<evidence type="ECO:0000256" key="5">
    <source>
        <dbReference type="ARBA" id="ARBA00022989"/>
    </source>
</evidence>
<feature type="transmembrane region" description="Helical" evidence="7">
    <location>
        <begin position="96"/>
        <end position="117"/>
    </location>
</feature>
<dbReference type="SUPFAM" id="SSF160964">
    <property type="entry name" value="MalF N-terminal region-like"/>
    <property type="match status" value="1"/>
</dbReference>
<organism evidence="10 11">
    <name type="scientific">Rugosimonospora africana</name>
    <dbReference type="NCBI Taxonomy" id="556532"/>
    <lineage>
        <taxon>Bacteria</taxon>
        <taxon>Bacillati</taxon>
        <taxon>Actinomycetota</taxon>
        <taxon>Actinomycetes</taxon>
        <taxon>Micromonosporales</taxon>
        <taxon>Micromonosporaceae</taxon>
        <taxon>Rugosimonospora</taxon>
    </lineage>
</organism>
<dbReference type="Pfam" id="PF00528">
    <property type="entry name" value="BPD_transp_1"/>
    <property type="match status" value="1"/>
</dbReference>
<dbReference type="InterPro" id="IPR000515">
    <property type="entry name" value="MetI-like"/>
</dbReference>
<dbReference type="AlphaFoldDB" id="A0A8J3QQH0"/>
<evidence type="ECO:0000256" key="3">
    <source>
        <dbReference type="ARBA" id="ARBA00022475"/>
    </source>
</evidence>
<comment type="subcellular location">
    <subcellularLocation>
        <location evidence="1 7">Cell membrane</location>
        <topology evidence="1 7">Multi-pass membrane protein</topology>
    </subcellularLocation>
</comment>
<gene>
    <name evidence="10" type="ORF">Raf01_28280</name>
</gene>
<evidence type="ECO:0000313" key="10">
    <source>
        <dbReference type="EMBL" id="GIH14656.1"/>
    </source>
</evidence>
<evidence type="ECO:0000313" key="11">
    <source>
        <dbReference type="Proteomes" id="UP000642748"/>
    </source>
</evidence>
<dbReference type="Gene3D" id="1.10.3720.10">
    <property type="entry name" value="MetI-like"/>
    <property type="match status" value="1"/>
</dbReference>
<reference evidence="10" key="1">
    <citation type="submission" date="2021-01" db="EMBL/GenBank/DDBJ databases">
        <title>Whole genome shotgun sequence of Rugosimonospora africana NBRC 104875.</title>
        <authorList>
            <person name="Komaki H."/>
            <person name="Tamura T."/>
        </authorList>
    </citation>
    <scope>NUCLEOTIDE SEQUENCE</scope>
    <source>
        <strain evidence="10">NBRC 104875</strain>
    </source>
</reference>
<evidence type="ECO:0000256" key="8">
    <source>
        <dbReference type="SAM" id="MobiDB-lite"/>
    </source>
</evidence>
<dbReference type="GO" id="GO:0005886">
    <property type="term" value="C:plasma membrane"/>
    <property type="evidence" value="ECO:0007669"/>
    <property type="project" value="UniProtKB-SubCell"/>
</dbReference>
<protein>
    <submittedName>
        <fullName evidence="10">Sugar ABC transporter permease</fullName>
    </submittedName>
</protein>
<keyword evidence="2 7" id="KW-0813">Transport</keyword>
<dbReference type="Proteomes" id="UP000642748">
    <property type="component" value="Unassembled WGS sequence"/>
</dbReference>
<evidence type="ECO:0000256" key="7">
    <source>
        <dbReference type="RuleBase" id="RU363032"/>
    </source>
</evidence>
<dbReference type="InterPro" id="IPR035906">
    <property type="entry name" value="MetI-like_sf"/>
</dbReference>
<dbReference type="PROSITE" id="PS50928">
    <property type="entry name" value="ABC_TM1"/>
    <property type="match status" value="1"/>
</dbReference>
<feature type="transmembrane region" description="Helical" evidence="7">
    <location>
        <begin position="129"/>
        <end position="149"/>
    </location>
</feature>